<accession>A9HXR6</accession>
<dbReference type="EMBL" id="AM902716">
    <property type="protein sequence ID" value="CAP40561.1"/>
    <property type="molecule type" value="Genomic_DNA"/>
</dbReference>
<protein>
    <submittedName>
        <fullName evidence="1">Uncharacterized protein</fullName>
    </submittedName>
</protein>
<evidence type="ECO:0000313" key="2">
    <source>
        <dbReference type="Proteomes" id="UP000001225"/>
    </source>
</evidence>
<organism evidence="1 2">
    <name type="scientific">Bordetella petrii (strain ATCC BAA-461 / DSM 12804 / CCUG 43448 / CIP 107267 / Se-1111R)</name>
    <dbReference type="NCBI Taxonomy" id="340100"/>
    <lineage>
        <taxon>Bacteria</taxon>
        <taxon>Pseudomonadati</taxon>
        <taxon>Pseudomonadota</taxon>
        <taxon>Betaproteobacteria</taxon>
        <taxon>Burkholderiales</taxon>
        <taxon>Alcaligenaceae</taxon>
        <taxon>Bordetella</taxon>
    </lineage>
</organism>
<dbReference type="Proteomes" id="UP000001225">
    <property type="component" value="Chromosome"/>
</dbReference>
<name>A9HXR6_BORPD</name>
<evidence type="ECO:0000313" key="1">
    <source>
        <dbReference type="EMBL" id="CAP40561.1"/>
    </source>
</evidence>
<proteinExistence type="predicted"/>
<dbReference type="KEGG" id="bpt:Bpet0230"/>
<dbReference type="AlphaFoldDB" id="A9HXR6"/>
<sequence length="106" mass="12095">MSEACVVYREMATQGSMMALLHEFNAEKDGLDPNSISRRMLRRYSTPFSCPDGGDASYGEVRKVMIKRINARGYSEEHLALPRMMEALSKLRSARAQPNNQPERER</sequence>
<gene>
    <name evidence="1" type="ordered locus">Bpet0230</name>
</gene>
<keyword evidence="2" id="KW-1185">Reference proteome</keyword>
<reference evidence="1 2" key="1">
    <citation type="journal article" date="2008" name="BMC Genomics">
        <title>The missing link: Bordetella petrii is endowed with both the metabolic versatility of environmental bacteria and virulence traits of pathogenic Bordetellae.</title>
        <authorList>
            <person name="Gross R."/>
            <person name="Guzman C.A."/>
            <person name="Sebaihia M."/>
            <person name="Martins Dos Santos V.A."/>
            <person name="Pieper D.H."/>
            <person name="Koebnik R."/>
            <person name="Lechner M."/>
            <person name="Bartels D."/>
            <person name="Buhrmester J."/>
            <person name="Choudhuri J.V."/>
            <person name="Ebensen T."/>
            <person name="Gaigalat L."/>
            <person name="Herrmann S."/>
            <person name="Khachane A.N."/>
            <person name="Larisch C."/>
            <person name="Link S."/>
            <person name="Linke B."/>
            <person name="Meyer F."/>
            <person name="Mormann S."/>
            <person name="Nakunst D."/>
            <person name="Rueckert C."/>
            <person name="Schneiker-Bekel S."/>
            <person name="Schulze K."/>
            <person name="Vorhoelter F.J."/>
            <person name="Yevsa T."/>
            <person name="Engle J.T."/>
            <person name="Goldman W.E."/>
            <person name="Puehler A."/>
            <person name="Goebel U.B."/>
            <person name="Goesmann A."/>
            <person name="Bloecker H."/>
            <person name="Kaiser O."/>
            <person name="Martinez-Arias R."/>
        </authorList>
    </citation>
    <scope>NUCLEOTIDE SEQUENCE [LARGE SCALE GENOMIC DNA]</scope>
    <source>
        <strain evidence="2">ATCC BAA-461 / DSM 12804 / CCUG 43448 / CIP 107267 / Se-1111R</strain>
    </source>
</reference>